<reference evidence="3 4" key="1">
    <citation type="journal article" date="2013" name="Mar. Genomics">
        <title>Expression of sulfatases in Rhodopirellula baltica and the diversity of sulfatases in the genus Rhodopirellula.</title>
        <authorList>
            <person name="Wegner C.E."/>
            <person name="Richter-Heitmann T."/>
            <person name="Klindworth A."/>
            <person name="Klockow C."/>
            <person name="Richter M."/>
            <person name="Achstetter T."/>
            <person name="Glockner F.O."/>
            <person name="Harder J."/>
        </authorList>
    </citation>
    <scope>NUCLEOTIDE SEQUENCE [LARGE SCALE GENOMIC DNA]</scope>
    <source>
        <strain evidence="3 4">SH28</strain>
    </source>
</reference>
<dbReference type="SMART" id="SM00564">
    <property type="entry name" value="PQQ"/>
    <property type="match status" value="5"/>
</dbReference>
<dbReference type="SUPFAM" id="SSF50998">
    <property type="entry name" value="Quinoprotein alcohol dehydrogenase-like"/>
    <property type="match status" value="1"/>
</dbReference>
<comment type="caution">
    <text evidence="3">The sequence shown here is derived from an EMBL/GenBank/DDBJ whole genome shotgun (WGS) entry which is preliminary data.</text>
</comment>
<dbReference type="InterPro" id="IPR002048">
    <property type="entry name" value="EF_hand_dom"/>
</dbReference>
<evidence type="ECO:0000256" key="1">
    <source>
        <dbReference type="SAM" id="MobiDB-lite"/>
    </source>
</evidence>
<gene>
    <name evidence="3" type="ORF">RBSH_05403</name>
</gene>
<dbReference type="AlphaFoldDB" id="K5D9X6"/>
<sequence length="599" mass="64004">MFRPLSSAFFATKRIARGLPPERESRLARLGSGFGLPSDGVAKLKPLAAQHRSSNQLSRGAICPLSFNDAKGISMIRTNPFFAMVTLCVLPFTFVLTSDSHAEWTSFRGGGSSHGTASLPTNWSEDSGIAWQRELDGYGQSAPIVHEDAVYTTSVKGSMSESCLVQCHDLATGALRWTYVKESTHGHPSNYMNARAAPTPVVDDEGVYAFFETGDLVAVDLQGKLLWARDVSKSTGKFDNSHGVGASLAQNATHLFLNLEHGGPSFLTAIEKRTGKSSWTVDRESSKSWSSPIVAEVNGVEQLIVSSGGSVTGYDASNGDLLWSLDGLEGNSVPSPTLAGNLLLIGARLPEFAGDGDVRSNCCLDLSRIENGQPHVAWRADKAICEYASPVVASGHAYFLNKANVLHCLDVESGEIIYRQRIDGDCWATPIVSDGKLYFFCKNGQCHVIAAGPEFRKLASNWLWDQDTPPTPETYQEFSGEPGGSHGHGGQHGGGEKASPVSGGPGGGMAARIKAGDQNGDGVLEGDEIPEMFRGMIGRIDTNSDGKLDEQEIDAMAKSFAERRKNSAASSRDPIVYGVAASGEQIIVRTGTRLFVIGD</sequence>
<dbReference type="EMBL" id="AMCW01000152">
    <property type="protein sequence ID" value="EKJ99227.1"/>
    <property type="molecule type" value="Genomic_DNA"/>
</dbReference>
<dbReference type="PANTHER" id="PTHR34512">
    <property type="entry name" value="CELL SURFACE PROTEIN"/>
    <property type="match status" value="1"/>
</dbReference>
<dbReference type="Gene3D" id="1.10.238.10">
    <property type="entry name" value="EF-hand"/>
    <property type="match status" value="1"/>
</dbReference>
<dbReference type="Gene3D" id="2.130.10.10">
    <property type="entry name" value="YVTN repeat-like/Quinoprotein amine dehydrogenase"/>
    <property type="match status" value="2"/>
</dbReference>
<keyword evidence="3" id="KW-0418">Kinase</keyword>
<protein>
    <submittedName>
        <fullName evidence="3">Serine/threonine protein kinase related protein</fullName>
    </submittedName>
</protein>
<evidence type="ECO:0000259" key="2">
    <source>
        <dbReference type="PROSITE" id="PS50222"/>
    </source>
</evidence>
<dbReference type="InterPro" id="IPR002372">
    <property type="entry name" value="PQQ_rpt_dom"/>
</dbReference>
<dbReference type="InterPro" id="IPR011047">
    <property type="entry name" value="Quinoprotein_ADH-like_sf"/>
</dbReference>
<keyword evidence="3" id="KW-0808">Transferase</keyword>
<dbReference type="InterPro" id="IPR018247">
    <property type="entry name" value="EF_Hand_1_Ca_BS"/>
</dbReference>
<accession>K5D9X6</accession>
<feature type="region of interest" description="Disordered" evidence="1">
    <location>
        <begin position="466"/>
        <end position="526"/>
    </location>
</feature>
<feature type="domain" description="EF-hand" evidence="2">
    <location>
        <begin position="528"/>
        <end position="563"/>
    </location>
</feature>
<dbReference type="InterPro" id="IPR018391">
    <property type="entry name" value="PQQ_b-propeller_rpt"/>
</dbReference>
<dbReference type="GO" id="GO:0005509">
    <property type="term" value="F:calcium ion binding"/>
    <property type="evidence" value="ECO:0007669"/>
    <property type="project" value="InterPro"/>
</dbReference>
<dbReference type="SUPFAM" id="SSF47473">
    <property type="entry name" value="EF-hand"/>
    <property type="match status" value="1"/>
</dbReference>
<keyword evidence="3" id="KW-0723">Serine/threonine-protein kinase</keyword>
<dbReference type="PROSITE" id="PS50222">
    <property type="entry name" value="EF_HAND_2"/>
    <property type="match status" value="1"/>
</dbReference>
<name>K5D9X6_RHOBT</name>
<dbReference type="PANTHER" id="PTHR34512:SF30">
    <property type="entry name" value="OUTER MEMBRANE PROTEIN ASSEMBLY FACTOR BAMB"/>
    <property type="match status" value="1"/>
</dbReference>
<dbReference type="Proteomes" id="UP000007993">
    <property type="component" value="Unassembled WGS sequence"/>
</dbReference>
<dbReference type="PATRIC" id="fig|993517.3.peg.5851"/>
<feature type="compositionally biased region" description="Gly residues" evidence="1">
    <location>
        <begin position="481"/>
        <end position="493"/>
    </location>
</feature>
<dbReference type="InterPro" id="IPR011992">
    <property type="entry name" value="EF-hand-dom_pair"/>
</dbReference>
<evidence type="ECO:0000313" key="3">
    <source>
        <dbReference type="EMBL" id="EKJ99227.1"/>
    </source>
</evidence>
<dbReference type="InterPro" id="IPR015943">
    <property type="entry name" value="WD40/YVTN_repeat-like_dom_sf"/>
</dbReference>
<dbReference type="Pfam" id="PF13360">
    <property type="entry name" value="PQQ_2"/>
    <property type="match status" value="3"/>
</dbReference>
<dbReference type="GO" id="GO:0004674">
    <property type="term" value="F:protein serine/threonine kinase activity"/>
    <property type="evidence" value="ECO:0007669"/>
    <property type="project" value="UniProtKB-KW"/>
</dbReference>
<proteinExistence type="predicted"/>
<organism evidence="3 4">
    <name type="scientific">Rhodopirellula baltica SH28</name>
    <dbReference type="NCBI Taxonomy" id="993517"/>
    <lineage>
        <taxon>Bacteria</taxon>
        <taxon>Pseudomonadati</taxon>
        <taxon>Planctomycetota</taxon>
        <taxon>Planctomycetia</taxon>
        <taxon>Pirellulales</taxon>
        <taxon>Pirellulaceae</taxon>
        <taxon>Rhodopirellula</taxon>
    </lineage>
</organism>
<evidence type="ECO:0000313" key="4">
    <source>
        <dbReference type="Proteomes" id="UP000007993"/>
    </source>
</evidence>
<dbReference type="PROSITE" id="PS00018">
    <property type="entry name" value="EF_HAND_1"/>
    <property type="match status" value="1"/>
</dbReference>